<evidence type="ECO:0000313" key="2">
    <source>
        <dbReference type="EMBL" id="PPL15039.1"/>
    </source>
</evidence>
<feature type="transmembrane region" description="Helical" evidence="1">
    <location>
        <begin position="41"/>
        <end position="59"/>
    </location>
</feature>
<dbReference type="EMBL" id="MPZM01000041">
    <property type="protein sequence ID" value="PPL15039.1"/>
    <property type="molecule type" value="Genomic_DNA"/>
</dbReference>
<keyword evidence="1" id="KW-0812">Transmembrane</keyword>
<gene>
    <name evidence="2" type="ORF">UN63_13950</name>
</gene>
<evidence type="ECO:0008006" key="4">
    <source>
        <dbReference type="Google" id="ProtNLM"/>
    </source>
</evidence>
<comment type="caution">
    <text evidence="2">The sequence shown here is derived from an EMBL/GenBank/DDBJ whole genome shotgun (WGS) entry which is preliminary data.</text>
</comment>
<evidence type="ECO:0000313" key="3">
    <source>
        <dbReference type="Proteomes" id="UP000242231"/>
    </source>
</evidence>
<dbReference type="AlphaFoldDB" id="A0A2P5TJB8"/>
<evidence type="ECO:0000256" key="1">
    <source>
        <dbReference type="SAM" id="Phobius"/>
    </source>
</evidence>
<organism evidence="2 3">
    <name type="scientific">Oceanisphaera arctica</name>
    <dbReference type="NCBI Taxonomy" id="641510"/>
    <lineage>
        <taxon>Bacteria</taxon>
        <taxon>Pseudomonadati</taxon>
        <taxon>Pseudomonadota</taxon>
        <taxon>Gammaproteobacteria</taxon>
        <taxon>Aeromonadales</taxon>
        <taxon>Aeromonadaceae</taxon>
        <taxon>Oceanisphaera</taxon>
    </lineage>
</organism>
<keyword evidence="1" id="KW-1133">Transmembrane helix</keyword>
<dbReference type="OrthoDB" id="6119856at2"/>
<dbReference type="RefSeq" id="WP_104487606.1">
    <property type="nucleotide sequence ID" value="NZ_BMYB01000008.1"/>
</dbReference>
<accession>A0A2P5TJB8</accession>
<protein>
    <recommendedName>
        <fullName evidence="4">Branched-chain amino acid ABC transporter</fullName>
    </recommendedName>
</protein>
<dbReference type="Proteomes" id="UP000242231">
    <property type="component" value="Unassembled WGS sequence"/>
</dbReference>
<dbReference type="Pfam" id="PF05437">
    <property type="entry name" value="AzlD"/>
    <property type="match status" value="1"/>
</dbReference>
<dbReference type="InterPro" id="IPR008407">
    <property type="entry name" value="Brnchd-chn_aa_trnsp_AzlD"/>
</dbReference>
<reference evidence="3" key="1">
    <citation type="submission" date="2016-11" db="EMBL/GenBank/DDBJ databases">
        <authorList>
            <person name="Sisinthy S."/>
            <person name="Ara S."/>
            <person name="Gundlapally S.R."/>
        </authorList>
    </citation>
    <scope>NUCLEOTIDE SEQUENCE [LARGE SCALE GENOMIC DNA]</scope>
    <source>
        <strain evidence="3">V1-41</strain>
    </source>
</reference>
<keyword evidence="1" id="KW-0472">Membrane</keyword>
<sequence>MDNLTLWLIFIAVGIGTFVIRLSFVHLHGRGNFNIGKHQTTLQLLAPAVLAALSIPAIIFQDKTTLDSVSIAQIMAALVTAILAWAFRGVFWPLCLGMVTFWIMKFYSV</sequence>
<feature type="transmembrane region" description="Helical" evidence="1">
    <location>
        <begin position="6"/>
        <end position="29"/>
    </location>
</feature>
<feature type="transmembrane region" description="Helical" evidence="1">
    <location>
        <begin position="71"/>
        <end position="104"/>
    </location>
</feature>
<name>A0A2P5TJB8_9GAMM</name>
<keyword evidence="3" id="KW-1185">Reference proteome</keyword>
<proteinExistence type="predicted"/>